<dbReference type="AlphaFoldDB" id="A0A1D1VX65"/>
<protein>
    <submittedName>
        <fullName evidence="1">Uncharacterized protein</fullName>
    </submittedName>
</protein>
<sequence>MSKTEEDRHQALLTARFVIDWSQACDGEKALYSPSQTIGRSTWCLAMMGRQSNMLMPDGTKGVTGASTAEEIVDYIITYDGKPQYASYSSPFLLTYGDAYGVYLGYPKALKLQADVEYTETKKE</sequence>
<organism evidence="1 2">
    <name type="scientific">Ramazzottius varieornatus</name>
    <name type="common">Water bear</name>
    <name type="synonym">Tardigrade</name>
    <dbReference type="NCBI Taxonomy" id="947166"/>
    <lineage>
        <taxon>Eukaryota</taxon>
        <taxon>Metazoa</taxon>
        <taxon>Ecdysozoa</taxon>
        <taxon>Tardigrada</taxon>
        <taxon>Eutardigrada</taxon>
        <taxon>Parachela</taxon>
        <taxon>Hypsibioidea</taxon>
        <taxon>Ramazzottiidae</taxon>
        <taxon>Ramazzottius</taxon>
    </lineage>
</organism>
<dbReference type="EMBL" id="BDGG01000013">
    <property type="protein sequence ID" value="GAV06037.1"/>
    <property type="molecule type" value="Genomic_DNA"/>
</dbReference>
<reference evidence="1 2" key="1">
    <citation type="journal article" date="2016" name="Nat. Commun.">
        <title>Extremotolerant tardigrade genome and improved radiotolerance of human cultured cells by tardigrade-unique protein.</title>
        <authorList>
            <person name="Hashimoto T."/>
            <person name="Horikawa D.D."/>
            <person name="Saito Y."/>
            <person name="Kuwahara H."/>
            <person name="Kozuka-Hata H."/>
            <person name="Shin-I T."/>
            <person name="Minakuchi Y."/>
            <person name="Ohishi K."/>
            <person name="Motoyama A."/>
            <person name="Aizu T."/>
            <person name="Enomoto A."/>
            <person name="Kondo K."/>
            <person name="Tanaka S."/>
            <person name="Hara Y."/>
            <person name="Koshikawa S."/>
            <person name="Sagara H."/>
            <person name="Miura T."/>
            <person name="Yokobori S."/>
            <person name="Miyagawa K."/>
            <person name="Suzuki Y."/>
            <person name="Kubo T."/>
            <person name="Oyama M."/>
            <person name="Kohara Y."/>
            <person name="Fujiyama A."/>
            <person name="Arakawa K."/>
            <person name="Katayama T."/>
            <person name="Toyoda A."/>
            <person name="Kunieda T."/>
        </authorList>
    </citation>
    <scope>NUCLEOTIDE SEQUENCE [LARGE SCALE GENOMIC DNA]</scope>
    <source>
        <strain evidence="1 2">YOKOZUNA-1</strain>
    </source>
</reference>
<proteinExistence type="predicted"/>
<name>A0A1D1VX65_RAMVA</name>
<gene>
    <name evidence="1" type="primary">RvY_16076-1</name>
    <name evidence="1" type="synonym">RvY_16076.1</name>
    <name evidence="1" type="ORF">RvY_16076</name>
</gene>
<evidence type="ECO:0000313" key="1">
    <source>
        <dbReference type="EMBL" id="GAV06037.1"/>
    </source>
</evidence>
<evidence type="ECO:0000313" key="2">
    <source>
        <dbReference type="Proteomes" id="UP000186922"/>
    </source>
</evidence>
<comment type="caution">
    <text evidence="1">The sequence shown here is derived from an EMBL/GenBank/DDBJ whole genome shotgun (WGS) entry which is preliminary data.</text>
</comment>
<dbReference type="Proteomes" id="UP000186922">
    <property type="component" value="Unassembled WGS sequence"/>
</dbReference>
<accession>A0A1D1VX65</accession>
<keyword evidence="2" id="KW-1185">Reference proteome</keyword>